<evidence type="ECO:0000313" key="3">
    <source>
        <dbReference type="WBParaSite" id="HPLM_0002123901-mRNA-1"/>
    </source>
</evidence>
<gene>
    <name evidence="1" type="ORF">HPLM_LOCUS21228</name>
</gene>
<reference evidence="1 2" key="2">
    <citation type="submission" date="2018-11" db="EMBL/GenBank/DDBJ databases">
        <authorList>
            <consortium name="Pathogen Informatics"/>
        </authorList>
    </citation>
    <scope>NUCLEOTIDE SEQUENCE [LARGE SCALE GENOMIC DNA]</scope>
    <source>
        <strain evidence="1 2">MHpl1</strain>
    </source>
</reference>
<keyword evidence="2" id="KW-1185">Reference proteome</keyword>
<evidence type="ECO:0000313" key="1">
    <source>
        <dbReference type="EMBL" id="VDO88613.1"/>
    </source>
</evidence>
<dbReference type="Proteomes" id="UP000268014">
    <property type="component" value="Unassembled WGS sequence"/>
</dbReference>
<accession>A0A0N4XA44</accession>
<name>A0A0N4XA44_HAEPC</name>
<proteinExistence type="predicted"/>
<evidence type="ECO:0000313" key="2">
    <source>
        <dbReference type="Proteomes" id="UP000268014"/>
    </source>
</evidence>
<dbReference type="AlphaFoldDB" id="A0A0N4XA44"/>
<organism evidence="3">
    <name type="scientific">Haemonchus placei</name>
    <name type="common">Barber's pole worm</name>
    <dbReference type="NCBI Taxonomy" id="6290"/>
    <lineage>
        <taxon>Eukaryota</taxon>
        <taxon>Metazoa</taxon>
        <taxon>Ecdysozoa</taxon>
        <taxon>Nematoda</taxon>
        <taxon>Chromadorea</taxon>
        <taxon>Rhabditida</taxon>
        <taxon>Rhabditina</taxon>
        <taxon>Rhabditomorpha</taxon>
        <taxon>Strongyloidea</taxon>
        <taxon>Trichostrongylidae</taxon>
        <taxon>Haemonchus</taxon>
    </lineage>
</organism>
<protein>
    <submittedName>
        <fullName evidence="3">dUTP diphosphatase</fullName>
    </submittedName>
</protein>
<sequence length="53" mass="6181">MAVKLFQAKQETDFRVKVGSYLSIPYGTVPIYLYQTDKRAEMMSIEGSPRIHW</sequence>
<dbReference type="WBParaSite" id="HPLM_0002123901-mRNA-1">
    <property type="protein sequence ID" value="HPLM_0002123901-mRNA-1"/>
    <property type="gene ID" value="HPLM_0002123901"/>
</dbReference>
<reference evidence="3" key="1">
    <citation type="submission" date="2017-02" db="UniProtKB">
        <authorList>
            <consortium name="WormBaseParasite"/>
        </authorList>
    </citation>
    <scope>IDENTIFICATION</scope>
</reference>
<dbReference type="EMBL" id="UZAF01023128">
    <property type="protein sequence ID" value="VDO88613.1"/>
    <property type="molecule type" value="Genomic_DNA"/>
</dbReference>